<name>A0A0G0GGK4_9BACT</name>
<evidence type="ECO:0000313" key="1">
    <source>
        <dbReference type="EMBL" id="KKP90797.1"/>
    </source>
</evidence>
<comment type="caution">
    <text evidence="1">The sequence shown here is derived from an EMBL/GenBank/DDBJ whole genome shotgun (WGS) entry which is preliminary data.</text>
</comment>
<dbReference type="EMBL" id="LBRE01000038">
    <property type="protein sequence ID" value="KKP90797.1"/>
    <property type="molecule type" value="Genomic_DNA"/>
</dbReference>
<evidence type="ECO:0000313" key="2">
    <source>
        <dbReference type="Proteomes" id="UP000034140"/>
    </source>
</evidence>
<proteinExistence type="predicted"/>
<dbReference type="Proteomes" id="UP000034140">
    <property type="component" value="Unassembled WGS sequence"/>
</dbReference>
<organism evidence="1 2">
    <name type="scientific">candidate division WS6 bacterium GW2011_GWC1_36_11</name>
    <dbReference type="NCBI Taxonomy" id="1619090"/>
    <lineage>
        <taxon>Bacteria</taxon>
        <taxon>Candidatus Dojkabacteria</taxon>
    </lineage>
</organism>
<accession>A0A0G0GGK4</accession>
<dbReference type="AlphaFoldDB" id="A0A0G0GGK4"/>
<gene>
    <name evidence="1" type="ORF">UR96_C0038G0001</name>
</gene>
<sequence length="43" mass="5151">MEGQRPLHRSVIIHRTIIPTGRAVYFRISLKEQSYYTVQYNPM</sequence>
<protein>
    <submittedName>
        <fullName evidence="1">Uncharacterized protein</fullName>
    </submittedName>
</protein>
<reference evidence="1 2" key="1">
    <citation type="journal article" date="2015" name="Nature">
        <title>rRNA introns, odd ribosomes, and small enigmatic genomes across a large radiation of phyla.</title>
        <authorList>
            <person name="Brown C.T."/>
            <person name="Hug L.A."/>
            <person name="Thomas B.C."/>
            <person name="Sharon I."/>
            <person name="Castelle C.J."/>
            <person name="Singh A."/>
            <person name="Wilkins M.J."/>
            <person name="Williams K.H."/>
            <person name="Banfield J.F."/>
        </authorList>
    </citation>
    <scope>NUCLEOTIDE SEQUENCE [LARGE SCALE GENOMIC DNA]</scope>
</reference>